<proteinExistence type="predicted"/>
<feature type="domain" description="MobA-like NTP transferase" evidence="1">
    <location>
        <begin position="5"/>
        <end position="158"/>
    </location>
</feature>
<dbReference type="RefSeq" id="WP_182707441.1">
    <property type="nucleotide sequence ID" value="NZ_JACJII010000001.1"/>
</dbReference>
<sequence>MSVAGLLLAAGAGARLGRPKALVELNGERLVDRGVRMLRAGGCAPVLVVIGAADVEVLGAVTVPNPDWRAGMGSSLRAGLAAIPPDRTAAVIALVDQPAVTPQAVRRLIRAYEEGASVAVATYGGARRNPVLIAREHFAAVAEAAVGDVGARPFLAAHPALVTPVACDDVAAPDDIDTPDDLTAWGG</sequence>
<evidence type="ECO:0000313" key="2">
    <source>
        <dbReference type="EMBL" id="MBA9006564.1"/>
    </source>
</evidence>
<dbReference type="InterPro" id="IPR025877">
    <property type="entry name" value="MobA-like_NTP_Trfase"/>
</dbReference>
<dbReference type="EMBL" id="JACJII010000001">
    <property type="protein sequence ID" value="MBA9006564.1"/>
    <property type="molecule type" value="Genomic_DNA"/>
</dbReference>
<dbReference type="InterPro" id="IPR029044">
    <property type="entry name" value="Nucleotide-diphossugar_trans"/>
</dbReference>
<organism evidence="2 3">
    <name type="scientific">Thermomonospora cellulosilytica</name>
    <dbReference type="NCBI Taxonomy" id="1411118"/>
    <lineage>
        <taxon>Bacteria</taxon>
        <taxon>Bacillati</taxon>
        <taxon>Actinomycetota</taxon>
        <taxon>Actinomycetes</taxon>
        <taxon>Streptosporangiales</taxon>
        <taxon>Thermomonosporaceae</taxon>
        <taxon>Thermomonospora</taxon>
    </lineage>
</organism>
<gene>
    <name evidence="2" type="ORF">HNR21_005446</name>
</gene>
<protein>
    <submittedName>
        <fullName evidence="2">Nicotine blue oxidoreductase</fullName>
        <ecNumber evidence="2">1.1.1.328</ecNumber>
    </submittedName>
</protein>
<comment type="caution">
    <text evidence="2">The sequence shown here is derived from an EMBL/GenBank/DDBJ whole genome shotgun (WGS) entry which is preliminary data.</text>
</comment>
<dbReference type="GO" id="GO:0016779">
    <property type="term" value="F:nucleotidyltransferase activity"/>
    <property type="evidence" value="ECO:0007669"/>
    <property type="project" value="UniProtKB-ARBA"/>
</dbReference>
<dbReference type="Gene3D" id="3.90.550.10">
    <property type="entry name" value="Spore Coat Polysaccharide Biosynthesis Protein SpsA, Chain A"/>
    <property type="match status" value="1"/>
</dbReference>
<dbReference type="PANTHER" id="PTHR43777">
    <property type="entry name" value="MOLYBDENUM COFACTOR CYTIDYLYLTRANSFERASE"/>
    <property type="match status" value="1"/>
</dbReference>
<dbReference type="AlphaFoldDB" id="A0A7W3N2W0"/>
<dbReference type="Pfam" id="PF12804">
    <property type="entry name" value="NTP_transf_3"/>
    <property type="match status" value="1"/>
</dbReference>
<dbReference type="SUPFAM" id="SSF53448">
    <property type="entry name" value="Nucleotide-diphospho-sugar transferases"/>
    <property type="match status" value="1"/>
</dbReference>
<name>A0A7W3N2W0_9ACTN</name>
<evidence type="ECO:0000259" key="1">
    <source>
        <dbReference type="Pfam" id="PF12804"/>
    </source>
</evidence>
<dbReference type="GO" id="GO:0016491">
    <property type="term" value="F:oxidoreductase activity"/>
    <property type="evidence" value="ECO:0007669"/>
    <property type="project" value="UniProtKB-KW"/>
</dbReference>
<dbReference type="EC" id="1.1.1.328" evidence="2"/>
<dbReference type="PANTHER" id="PTHR43777:SF1">
    <property type="entry name" value="MOLYBDENUM COFACTOR CYTIDYLYLTRANSFERASE"/>
    <property type="match status" value="1"/>
</dbReference>
<evidence type="ECO:0000313" key="3">
    <source>
        <dbReference type="Proteomes" id="UP000539313"/>
    </source>
</evidence>
<dbReference type="CDD" id="cd04182">
    <property type="entry name" value="GT_2_like_f"/>
    <property type="match status" value="1"/>
</dbReference>
<keyword evidence="3" id="KW-1185">Reference proteome</keyword>
<accession>A0A7W3N2W0</accession>
<reference evidence="2 3" key="1">
    <citation type="submission" date="2020-08" db="EMBL/GenBank/DDBJ databases">
        <title>Sequencing the genomes of 1000 actinobacteria strains.</title>
        <authorList>
            <person name="Klenk H.-P."/>
        </authorList>
    </citation>
    <scope>NUCLEOTIDE SEQUENCE [LARGE SCALE GENOMIC DNA]</scope>
    <source>
        <strain evidence="2 3">DSM 45823</strain>
    </source>
</reference>
<keyword evidence="2" id="KW-0560">Oxidoreductase</keyword>
<dbReference type="Proteomes" id="UP000539313">
    <property type="component" value="Unassembled WGS sequence"/>
</dbReference>